<accession>A0A1F4SSU6</accession>
<protein>
    <submittedName>
        <fullName evidence="1">Uncharacterized protein</fullName>
    </submittedName>
</protein>
<dbReference type="Proteomes" id="UP000178417">
    <property type="component" value="Unassembled WGS sequence"/>
</dbReference>
<evidence type="ECO:0000313" key="1">
    <source>
        <dbReference type="EMBL" id="OGC23512.1"/>
    </source>
</evidence>
<organism evidence="1 2">
    <name type="scientific">candidate division WOR-1 bacterium RIFOXYB2_FULL_37_13</name>
    <dbReference type="NCBI Taxonomy" id="1802579"/>
    <lineage>
        <taxon>Bacteria</taxon>
        <taxon>Bacillati</taxon>
        <taxon>Saganbacteria</taxon>
    </lineage>
</organism>
<name>A0A1F4SSU6_UNCSA</name>
<comment type="caution">
    <text evidence="1">The sequence shown here is derived from an EMBL/GenBank/DDBJ whole genome shotgun (WGS) entry which is preliminary data.</text>
</comment>
<reference evidence="1 2" key="1">
    <citation type="journal article" date="2016" name="Nat. Commun.">
        <title>Thousands of microbial genomes shed light on interconnected biogeochemical processes in an aquifer system.</title>
        <authorList>
            <person name="Anantharaman K."/>
            <person name="Brown C.T."/>
            <person name="Hug L.A."/>
            <person name="Sharon I."/>
            <person name="Castelle C.J."/>
            <person name="Probst A.J."/>
            <person name="Thomas B.C."/>
            <person name="Singh A."/>
            <person name="Wilkins M.J."/>
            <person name="Karaoz U."/>
            <person name="Brodie E.L."/>
            <person name="Williams K.H."/>
            <person name="Hubbard S.S."/>
            <person name="Banfield J.F."/>
        </authorList>
    </citation>
    <scope>NUCLEOTIDE SEQUENCE [LARGE SCALE GENOMIC DNA]</scope>
</reference>
<dbReference type="EMBL" id="MEUB01000017">
    <property type="protein sequence ID" value="OGC23512.1"/>
    <property type="molecule type" value="Genomic_DNA"/>
</dbReference>
<sequence length="243" mass="27030">MSKVTRILERLPKANPSSSLRQLEKKPSKPLQLLLSASNATHDLAGGGRTAKFSNMVFIGNYDGTMGVGRVVGERVGEMKGLRLPDRLGLLKELHGKSISSPIEVFPLGYDDFLGDEICCSRGFYEAAKCLFTEFLRQERPLPDLKCNEITRTDKIREHLAVDPQLLKGKKVSLLEIEVILNEVAIELLMPALHKTEGFAYSRRSLSSRHRAYIRAEGFNPSSGEVAAFIQCIAGRKVYIEIV</sequence>
<proteinExistence type="predicted"/>
<evidence type="ECO:0000313" key="2">
    <source>
        <dbReference type="Proteomes" id="UP000178417"/>
    </source>
</evidence>
<gene>
    <name evidence="1" type="ORF">A2310_02800</name>
</gene>
<dbReference type="AlphaFoldDB" id="A0A1F4SSU6"/>